<dbReference type="AlphaFoldDB" id="A0A1L7CQK9"/>
<dbReference type="InterPro" id="IPR036390">
    <property type="entry name" value="WH_DNA-bd_sf"/>
</dbReference>
<accession>A0A1L7CQK9</accession>
<dbReference type="SMART" id="SM00895">
    <property type="entry name" value="FCD"/>
    <property type="match status" value="1"/>
</dbReference>
<dbReference type="GO" id="GO:0003700">
    <property type="term" value="F:DNA-binding transcription factor activity"/>
    <property type="evidence" value="ECO:0007669"/>
    <property type="project" value="InterPro"/>
</dbReference>
<dbReference type="KEGG" id="cfk:CFRA_01055"/>
<evidence type="ECO:0000313" key="5">
    <source>
        <dbReference type="EMBL" id="APT88109.1"/>
    </source>
</evidence>
<evidence type="ECO:0000256" key="3">
    <source>
        <dbReference type="ARBA" id="ARBA00023163"/>
    </source>
</evidence>
<dbReference type="PRINTS" id="PR00035">
    <property type="entry name" value="HTHGNTR"/>
</dbReference>
<keyword evidence="6" id="KW-1185">Reference proteome</keyword>
<dbReference type="InterPro" id="IPR008920">
    <property type="entry name" value="TF_FadR/GntR_C"/>
</dbReference>
<dbReference type="InterPro" id="IPR036388">
    <property type="entry name" value="WH-like_DNA-bd_sf"/>
</dbReference>
<keyword evidence="1" id="KW-0805">Transcription regulation</keyword>
<dbReference type="PROSITE" id="PS50949">
    <property type="entry name" value="HTH_GNTR"/>
    <property type="match status" value="1"/>
</dbReference>
<evidence type="ECO:0000256" key="2">
    <source>
        <dbReference type="ARBA" id="ARBA00023125"/>
    </source>
</evidence>
<dbReference type="PANTHER" id="PTHR43537:SF5">
    <property type="entry name" value="UXU OPERON TRANSCRIPTIONAL REGULATOR"/>
    <property type="match status" value="1"/>
</dbReference>
<dbReference type="STRING" id="1437875.CFRA_01055"/>
<gene>
    <name evidence="5" type="ORF">CFRA_01055</name>
</gene>
<dbReference type="SUPFAM" id="SSF46785">
    <property type="entry name" value="Winged helix' DNA-binding domain"/>
    <property type="match status" value="1"/>
</dbReference>
<dbReference type="Pfam" id="PF07729">
    <property type="entry name" value="FCD"/>
    <property type="match status" value="1"/>
</dbReference>
<keyword evidence="3" id="KW-0804">Transcription</keyword>
<dbReference type="Gene3D" id="1.10.10.10">
    <property type="entry name" value="Winged helix-like DNA-binding domain superfamily/Winged helix DNA-binding domain"/>
    <property type="match status" value="1"/>
</dbReference>
<dbReference type="Proteomes" id="UP000185434">
    <property type="component" value="Chromosome"/>
</dbReference>
<dbReference type="Pfam" id="PF00392">
    <property type="entry name" value="GntR"/>
    <property type="match status" value="1"/>
</dbReference>
<dbReference type="OrthoDB" id="5243844at2"/>
<organism evidence="5 6">
    <name type="scientific">Corynebacterium frankenforstense DSM 45800</name>
    <dbReference type="NCBI Taxonomy" id="1437875"/>
    <lineage>
        <taxon>Bacteria</taxon>
        <taxon>Bacillati</taxon>
        <taxon>Actinomycetota</taxon>
        <taxon>Actinomycetes</taxon>
        <taxon>Mycobacteriales</taxon>
        <taxon>Corynebacteriaceae</taxon>
        <taxon>Corynebacterium</taxon>
    </lineage>
</organism>
<dbReference type="InterPro" id="IPR000524">
    <property type="entry name" value="Tscrpt_reg_HTH_GntR"/>
</dbReference>
<protein>
    <submittedName>
        <fullName evidence="5">GntR family transcriptional regulator</fullName>
    </submittedName>
</protein>
<name>A0A1L7CQK9_9CORY</name>
<dbReference type="EMBL" id="CP009247">
    <property type="protein sequence ID" value="APT88109.1"/>
    <property type="molecule type" value="Genomic_DNA"/>
</dbReference>
<dbReference type="CDD" id="cd07377">
    <property type="entry name" value="WHTH_GntR"/>
    <property type="match status" value="1"/>
</dbReference>
<dbReference type="SUPFAM" id="SSF48008">
    <property type="entry name" value="GntR ligand-binding domain-like"/>
    <property type="match status" value="1"/>
</dbReference>
<evidence type="ECO:0000313" key="6">
    <source>
        <dbReference type="Proteomes" id="UP000185434"/>
    </source>
</evidence>
<dbReference type="PANTHER" id="PTHR43537">
    <property type="entry name" value="TRANSCRIPTIONAL REGULATOR, GNTR FAMILY"/>
    <property type="match status" value="1"/>
</dbReference>
<evidence type="ECO:0000256" key="1">
    <source>
        <dbReference type="ARBA" id="ARBA00023015"/>
    </source>
</evidence>
<keyword evidence="2" id="KW-0238">DNA-binding</keyword>
<dbReference type="Gene3D" id="1.20.120.530">
    <property type="entry name" value="GntR ligand-binding domain-like"/>
    <property type="match status" value="1"/>
</dbReference>
<reference evidence="5 6" key="1">
    <citation type="submission" date="2014-08" db="EMBL/GenBank/DDBJ databases">
        <title>Complete genome sequence of Corynebacterium frankenforstense ST18(T) (=DSM 45800(T)), isolated from raw cow milk.</title>
        <authorList>
            <person name="Ruckert C."/>
            <person name="Albersmeier A."/>
            <person name="Winkler A."/>
            <person name="Lipski A."/>
            <person name="Kalinowski J."/>
        </authorList>
    </citation>
    <scope>NUCLEOTIDE SEQUENCE [LARGE SCALE GENOMIC DNA]</scope>
    <source>
        <strain evidence="5 6">ST18</strain>
    </source>
</reference>
<dbReference type="InterPro" id="IPR011711">
    <property type="entry name" value="GntR_C"/>
</dbReference>
<sequence>MRADAAATRLRREISAGDFAPGEKLNEVAVAARLGVSRNTLREAYAMLAAEGVVERIPYRGVFLVTPTPADVDDLYRVRATVEPACLLWGDDPDTAELQGIVAEARESLEAGDLAAVAACNQRFHRRIVATSGAPSLAEFSDRMLARMRLVFLLVTRFEPDFHADYVEQNARVTELVAAGDREGAAAALRESLLATAQRIIAILESAESTEK</sequence>
<dbReference type="SMART" id="SM00345">
    <property type="entry name" value="HTH_GNTR"/>
    <property type="match status" value="1"/>
</dbReference>
<dbReference type="GO" id="GO:0003677">
    <property type="term" value="F:DNA binding"/>
    <property type="evidence" value="ECO:0007669"/>
    <property type="project" value="UniProtKB-KW"/>
</dbReference>
<evidence type="ECO:0000259" key="4">
    <source>
        <dbReference type="PROSITE" id="PS50949"/>
    </source>
</evidence>
<proteinExistence type="predicted"/>
<feature type="domain" description="HTH gntR-type" evidence="4">
    <location>
        <begin position="1"/>
        <end position="67"/>
    </location>
</feature>